<reference evidence="1" key="1">
    <citation type="submission" date="2020-07" db="EMBL/GenBank/DDBJ databases">
        <title>Multicomponent nature underlies the extraordinary mechanical properties of spider dragline silk.</title>
        <authorList>
            <person name="Kono N."/>
            <person name="Nakamura H."/>
            <person name="Mori M."/>
            <person name="Yoshida Y."/>
            <person name="Ohtoshi R."/>
            <person name="Malay A.D."/>
            <person name="Moran D.A.P."/>
            <person name="Tomita M."/>
            <person name="Numata K."/>
            <person name="Arakawa K."/>
        </authorList>
    </citation>
    <scope>NUCLEOTIDE SEQUENCE</scope>
</reference>
<dbReference type="EMBL" id="BMAO01027346">
    <property type="protein sequence ID" value="GFR16153.1"/>
    <property type="molecule type" value="Genomic_DNA"/>
</dbReference>
<organism evidence="1 2">
    <name type="scientific">Trichonephila clavata</name>
    <name type="common">Joro spider</name>
    <name type="synonym">Nephila clavata</name>
    <dbReference type="NCBI Taxonomy" id="2740835"/>
    <lineage>
        <taxon>Eukaryota</taxon>
        <taxon>Metazoa</taxon>
        <taxon>Ecdysozoa</taxon>
        <taxon>Arthropoda</taxon>
        <taxon>Chelicerata</taxon>
        <taxon>Arachnida</taxon>
        <taxon>Araneae</taxon>
        <taxon>Araneomorphae</taxon>
        <taxon>Entelegynae</taxon>
        <taxon>Araneoidea</taxon>
        <taxon>Nephilidae</taxon>
        <taxon>Trichonephila</taxon>
    </lineage>
</organism>
<protein>
    <submittedName>
        <fullName evidence="1">Uncharacterized protein</fullName>
    </submittedName>
</protein>
<evidence type="ECO:0000313" key="1">
    <source>
        <dbReference type="EMBL" id="GFR16153.1"/>
    </source>
</evidence>
<proteinExistence type="predicted"/>
<gene>
    <name evidence="1" type="ORF">TNCT_477241</name>
</gene>
<dbReference type="AlphaFoldDB" id="A0A8X6H370"/>
<dbReference type="Proteomes" id="UP000887116">
    <property type="component" value="Unassembled WGS sequence"/>
</dbReference>
<comment type="caution">
    <text evidence="1">The sequence shown here is derived from an EMBL/GenBank/DDBJ whole genome shotgun (WGS) entry which is preliminary data.</text>
</comment>
<name>A0A8X6H370_TRICU</name>
<accession>A0A8X6H370</accession>
<keyword evidence="2" id="KW-1185">Reference proteome</keyword>
<sequence length="91" mass="10333">MSSNGSHVVPLWVKADSSFSYPHRSMSHYVGVDCAALSSPQLHRKRSREGSLNQFRPPIYFLQWPPGRRCVKTGEASPFWAKLEPLWTSCV</sequence>
<evidence type="ECO:0000313" key="2">
    <source>
        <dbReference type="Proteomes" id="UP000887116"/>
    </source>
</evidence>